<keyword evidence="1 2" id="KW-0378">Hydrolase</keyword>
<dbReference type="InterPro" id="IPR052043">
    <property type="entry name" value="PolySaccharide_Degr_Enz"/>
</dbReference>
<protein>
    <submittedName>
        <fullName evidence="2">Glycosyl hydrolase family 88</fullName>
    </submittedName>
</protein>
<dbReference type="GO" id="GO:0005975">
    <property type="term" value="P:carbohydrate metabolic process"/>
    <property type="evidence" value="ECO:0007669"/>
    <property type="project" value="InterPro"/>
</dbReference>
<dbReference type="GO" id="GO:0016787">
    <property type="term" value="F:hydrolase activity"/>
    <property type="evidence" value="ECO:0007669"/>
    <property type="project" value="UniProtKB-KW"/>
</dbReference>
<dbReference type="Proteomes" id="UP000460549">
    <property type="component" value="Unassembled WGS sequence"/>
</dbReference>
<sequence>MYENIEKYIDKLMTSAPDMPLWNIESIKQGKKPAWNYIDGCMTTSLLEMYKTTGEKKYLDFVISFISYYVHDDGSILGYEPTKYSTDDVCESRILFDLYSFTGEEKYLKAIKLTYSQVEKHPRTKEGNFIHKAIYHDQIWLDGLFMMQPFYTRYQSTFGGKDYSDIIKQFKNVRALMYDEKAGLYYHGYDSSRTLFWADKTTGLSKNFWLRSIGWFLVGLADVYGYIEEDHVEDRAAIKAIFTEAINGILRYQDDETKMFYQVPNFPKREGNYIETSGSAMVSYALLKGARLGMLDKEFAAKGAEIFNGIVKNKMSAENGDLNLKDICLVAGLGPENNTRRDGSYEYYISEPIVENDAKGVGPFIMAYTEIKKLM</sequence>
<dbReference type="InterPro" id="IPR008928">
    <property type="entry name" value="6-hairpin_glycosidase_sf"/>
</dbReference>
<dbReference type="PANTHER" id="PTHR33886:SF8">
    <property type="entry name" value="UNSATURATED RHAMNOGALACTURONAN HYDROLASE (EUROFUNG)"/>
    <property type="match status" value="1"/>
</dbReference>
<gene>
    <name evidence="2" type="ORF">FYJ80_08230</name>
</gene>
<evidence type="ECO:0000256" key="1">
    <source>
        <dbReference type="ARBA" id="ARBA00022801"/>
    </source>
</evidence>
<dbReference type="RefSeq" id="WP_154425878.1">
    <property type="nucleotide sequence ID" value="NZ_JAQYPZ010000022.1"/>
</dbReference>
<evidence type="ECO:0000313" key="3">
    <source>
        <dbReference type="Proteomes" id="UP000460549"/>
    </source>
</evidence>
<keyword evidence="3" id="KW-1185">Reference proteome</keyword>
<comment type="caution">
    <text evidence="2">The sequence shown here is derived from an EMBL/GenBank/DDBJ whole genome shotgun (WGS) entry which is preliminary data.</text>
</comment>
<evidence type="ECO:0000313" key="2">
    <source>
        <dbReference type="EMBL" id="MSU06761.1"/>
    </source>
</evidence>
<proteinExistence type="predicted"/>
<dbReference type="Pfam" id="PF07470">
    <property type="entry name" value="Glyco_hydro_88"/>
    <property type="match status" value="1"/>
</dbReference>
<reference evidence="2 3" key="1">
    <citation type="submission" date="2019-08" db="EMBL/GenBank/DDBJ databases">
        <title>In-depth cultivation of the pig gut microbiome towards novel bacterial diversity and tailored functional studies.</title>
        <authorList>
            <person name="Wylensek D."/>
            <person name="Hitch T.C.A."/>
            <person name="Clavel T."/>
        </authorList>
    </citation>
    <scope>NUCLEOTIDE SEQUENCE [LARGE SCALE GENOMIC DNA]</scope>
    <source>
        <strain evidence="2 3">NM-380-WT-3C1</strain>
    </source>
</reference>
<dbReference type="Gene3D" id="1.50.10.10">
    <property type="match status" value="1"/>
</dbReference>
<dbReference type="InterPro" id="IPR012341">
    <property type="entry name" value="6hp_glycosidase-like_sf"/>
</dbReference>
<dbReference type="AlphaFoldDB" id="A0A7X2PD58"/>
<dbReference type="SUPFAM" id="SSF48208">
    <property type="entry name" value="Six-hairpin glycosidases"/>
    <property type="match status" value="1"/>
</dbReference>
<dbReference type="InterPro" id="IPR010905">
    <property type="entry name" value="Glyco_hydro_88"/>
</dbReference>
<accession>A0A7X2PD58</accession>
<dbReference type="PANTHER" id="PTHR33886">
    <property type="entry name" value="UNSATURATED RHAMNOGALACTURONAN HYDROLASE (EUROFUNG)"/>
    <property type="match status" value="1"/>
</dbReference>
<name>A0A7X2PD58_9SPIO</name>
<dbReference type="EMBL" id="VUNN01000016">
    <property type="protein sequence ID" value="MSU06761.1"/>
    <property type="molecule type" value="Genomic_DNA"/>
</dbReference>
<organism evidence="2 3">
    <name type="scientific">Bullifex porci</name>
    <dbReference type="NCBI Taxonomy" id="2606638"/>
    <lineage>
        <taxon>Bacteria</taxon>
        <taxon>Pseudomonadati</taxon>
        <taxon>Spirochaetota</taxon>
        <taxon>Spirochaetia</taxon>
        <taxon>Spirochaetales</taxon>
        <taxon>Spirochaetaceae</taxon>
        <taxon>Bullifex</taxon>
    </lineage>
</organism>